<evidence type="ECO:0000313" key="3">
    <source>
        <dbReference type="EMBL" id="KRX09640.1"/>
    </source>
</evidence>
<evidence type="ECO:0000256" key="1">
    <source>
        <dbReference type="SAM" id="Coils"/>
    </source>
</evidence>
<feature type="coiled-coil region" evidence="1">
    <location>
        <begin position="263"/>
        <end position="318"/>
    </location>
</feature>
<feature type="compositionally biased region" description="Low complexity" evidence="2">
    <location>
        <begin position="140"/>
        <end position="153"/>
    </location>
</feature>
<keyword evidence="4" id="KW-1185">Reference proteome</keyword>
<evidence type="ECO:0000313" key="4">
    <source>
        <dbReference type="Proteomes" id="UP000054937"/>
    </source>
</evidence>
<feature type="compositionally biased region" description="Polar residues" evidence="2">
    <location>
        <begin position="124"/>
        <end position="137"/>
    </location>
</feature>
<feature type="compositionally biased region" description="Polar residues" evidence="2">
    <location>
        <begin position="193"/>
        <end position="204"/>
    </location>
</feature>
<feature type="region of interest" description="Disordered" evidence="2">
    <location>
        <begin position="124"/>
        <end position="204"/>
    </location>
</feature>
<protein>
    <submittedName>
        <fullName evidence="3">Uncharacterized protein</fullName>
    </submittedName>
</protein>
<feature type="compositionally biased region" description="Polar residues" evidence="2">
    <location>
        <begin position="161"/>
        <end position="172"/>
    </location>
</feature>
<reference evidence="3 4" key="1">
    <citation type="journal article" date="2015" name="Sci. Rep.">
        <title>Genome of the facultative scuticociliatosis pathogen Pseudocohnilembus persalinus provides insight into its virulence through horizontal gene transfer.</title>
        <authorList>
            <person name="Xiong J."/>
            <person name="Wang G."/>
            <person name="Cheng J."/>
            <person name="Tian M."/>
            <person name="Pan X."/>
            <person name="Warren A."/>
            <person name="Jiang C."/>
            <person name="Yuan D."/>
            <person name="Miao W."/>
        </authorList>
    </citation>
    <scope>NUCLEOTIDE SEQUENCE [LARGE SCALE GENOMIC DNA]</scope>
    <source>
        <strain evidence="3">36N120E</strain>
    </source>
</reference>
<gene>
    <name evidence="3" type="ORF">PPERSA_09310</name>
</gene>
<comment type="caution">
    <text evidence="3">The sequence shown here is derived from an EMBL/GenBank/DDBJ whole genome shotgun (WGS) entry which is preliminary data.</text>
</comment>
<keyword evidence="1" id="KW-0175">Coiled coil</keyword>
<organism evidence="3 4">
    <name type="scientific">Pseudocohnilembus persalinus</name>
    <name type="common">Ciliate</name>
    <dbReference type="NCBI Taxonomy" id="266149"/>
    <lineage>
        <taxon>Eukaryota</taxon>
        <taxon>Sar</taxon>
        <taxon>Alveolata</taxon>
        <taxon>Ciliophora</taxon>
        <taxon>Intramacronucleata</taxon>
        <taxon>Oligohymenophorea</taxon>
        <taxon>Scuticociliatia</taxon>
        <taxon>Philasterida</taxon>
        <taxon>Pseudocohnilembidae</taxon>
        <taxon>Pseudocohnilembus</taxon>
    </lineage>
</organism>
<feature type="region of interest" description="Disordered" evidence="2">
    <location>
        <begin position="394"/>
        <end position="413"/>
    </location>
</feature>
<evidence type="ECO:0000256" key="2">
    <source>
        <dbReference type="SAM" id="MobiDB-lite"/>
    </source>
</evidence>
<dbReference type="Proteomes" id="UP000054937">
    <property type="component" value="Unassembled WGS sequence"/>
</dbReference>
<name>A0A0V0R645_PSEPJ</name>
<proteinExistence type="predicted"/>
<accession>A0A0V0R645</accession>
<dbReference type="InParanoid" id="A0A0V0R645"/>
<dbReference type="AlphaFoldDB" id="A0A0V0R645"/>
<dbReference type="EMBL" id="LDAU01000045">
    <property type="protein sequence ID" value="KRX09640.1"/>
    <property type="molecule type" value="Genomic_DNA"/>
</dbReference>
<sequence length="413" mass="49007">MEKEIEQIKNKQIDQLQNDNVFDLINNLEKALQKQRIQNKEIITEFQNQKLQASSNKKEEFDNLNKVGKPQVSKFNSQLENIKNNNNFISEPQQINLNNNNRKISDNILNSPNEEDIVNIGFSNQKDLSKNNSISRSDSQKQQQQQQKQIAQQKEQKSDYQNHYSFSNQRPGTNKLPPKNSENQVIKTKEFSNRPTPKSNSMNQTDFKFYNQSVGDFKNPVIDFTSMTNKNHFISLDNTQSNQQYSKQRSKNINYSHISTQSYDLLEKENQSLLDQIQILKEKNYLYKNKIYGLEKEIQQNDQLVQDVKNQLNQIKEHHFQQNEQNIYNNNNINNYQTNKKNQQQIMATSTPNFFKFKEYQQQYNLKQDPNSIFYTQDNVKTFEDQYENKSDYNSYGQIYNRNGDKKKPYKKS</sequence>